<protein>
    <submittedName>
        <fullName evidence="2">Chemotaxis protein CheW</fullName>
    </submittedName>
</protein>
<dbReference type="KEGG" id="plei:Q9312_11680"/>
<sequence>MENKIAEVYSLMIPIIDQSILLPNVTVAEIVPFGDVAYQKEGADWFIGTLHWHGIKVPMISLDILNGGEDPQANKRSRVAVVHTINGDEEMPYIAIIVQGIPRLTHVTEPSISMVESDSLGVADKAKVQIGTIQATIPDLDKLEALIKEELAA</sequence>
<evidence type="ECO:0000259" key="1">
    <source>
        <dbReference type="PROSITE" id="PS50851"/>
    </source>
</evidence>
<feature type="domain" description="CheW-like" evidence="1">
    <location>
        <begin position="7"/>
        <end position="149"/>
    </location>
</feature>
<dbReference type="AlphaFoldDB" id="A0AA51RQN6"/>
<dbReference type="Pfam" id="PF01584">
    <property type="entry name" value="CheW"/>
    <property type="match status" value="1"/>
</dbReference>
<dbReference type="SUPFAM" id="SSF50341">
    <property type="entry name" value="CheW-like"/>
    <property type="match status" value="1"/>
</dbReference>
<name>A0AA51RQN6_9GAMM</name>
<keyword evidence="3" id="KW-1185">Reference proteome</keyword>
<accession>A0AA51RQN6</accession>
<organism evidence="2 3">
    <name type="scientific">Pleionea litopenaei</name>
    <dbReference type="NCBI Taxonomy" id="3070815"/>
    <lineage>
        <taxon>Bacteria</taxon>
        <taxon>Pseudomonadati</taxon>
        <taxon>Pseudomonadota</taxon>
        <taxon>Gammaproteobacteria</taxon>
        <taxon>Oceanospirillales</taxon>
        <taxon>Pleioneaceae</taxon>
        <taxon>Pleionea</taxon>
    </lineage>
</organism>
<evidence type="ECO:0000313" key="2">
    <source>
        <dbReference type="EMBL" id="WMS85878.1"/>
    </source>
</evidence>
<dbReference type="RefSeq" id="WP_309201031.1">
    <property type="nucleotide sequence ID" value="NZ_CP133548.1"/>
</dbReference>
<dbReference type="Proteomes" id="UP001239782">
    <property type="component" value="Chromosome"/>
</dbReference>
<dbReference type="GO" id="GO:0007165">
    <property type="term" value="P:signal transduction"/>
    <property type="evidence" value="ECO:0007669"/>
    <property type="project" value="InterPro"/>
</dbReference>
<evidence type="ECO:0000313" key="3">
    <source>
        <dbReference type="Proteomes" id="UP001239782"/>
    </source>
</evidence>
<gene>
    <name evidence="2" type="ORF">Q9312_11680</name>
</gene>
<dbReference type="InterPro" id="IPR036061">
    <property type="entry name" value="CheW-like_dom_sf"/>
</dbReference>
<reference evidence="2 3" key="1">
    <citation type="submission" date="2023-08" db="EMBL/GenBank/DDBJ databases">
        <title>Pleionea litopenaei sp. nov., isolated from stomach of juvenile Litopenaeus vannamei.</title>
        <authorList>
            <person name="Rho A.M."/>
            <person name="Hwang C.Y."/>
        </authorList>
    </citation>
    <scope>NUCLEOTIDE SEQUENCE [LARGE SCALE GENOMIC DNA]</scope>
    <source>
        <strain evidence="2 3">HL-JVS1</strain>
    </source>
</reference>
<proteinExistence type="predicted"/>
<dbReference type="EMBL" id="CP133548">
    <property type="protein sequence ID" value="WMS85878.1"/>
    <property type="molecule type" value="Genomic_DNA"/>
</dbReference>
<dbReference type="GO" id="GO:0006935">
    <property type="term" value="P:chemotaxis"/>
    <property type="evidence" value="ECO:0007669"/>
    <property type="project" value="InterPro"/>
</dbReference>
<dbReference type="InterPro" id="IPR002545">
    <property type="entry name" value="CheW-lke_dom"/>
</dbReference>
<dbReference type="PROSITE" id="PS50851">
    <property type="entry name" value="CHEW"/>
    <property type="match status" value="1"/>
</dbReference>